<dbReference type="STRING" id="1611254.A0A2G5TBP3"/>
<sequence length="342" mass="39295">MSLIQFFTVARHLNETKMPDAYKTTSDAVTATNSVLSASAKFATKKVAENLLKYCALGVVVKDLIPFLKPDQPSAEMKKLKELESKLNALSTRMEQGFNGIKTFVAAHNFYNKFASKAATLMSYMRQTMSNPSHHTKGLFQRAVVDNPPLWYAKQLIEQLSIYETNPLKVAMNELYFPQYETFSKWKEVINEVLAQFLIVETYLNGMFWDANMIGPNELRDKLKELSEKMDEWFKEYHRVNNTSWTGIEKYIHHIQDSCQHIGNEGKCDRIVKEFDDMMTNRAFTVLVYNDCGGYDNHAFYGHNALFSFRRGGCNIAVFRVTWEHGACASLDDLLYDETIPT</sequence>
<keyword evidence="2" id="KW-1185">Reference proteome</keyword>
<dbReference type="PANTHER" id="PTHR31464:SF7">
    <property type="entry name" value="DUF4781 DOMAIN-CONTAINING PROTEIN"/>
    <property type="match status" value="1"/>
</dbReference>
<protein>
    <submittedName>
        <fullName evidence="1">Uncharacterized protein</fullName>
    </submittedName>
</protein>
<name>A0A2G5TBP3_9PELO</name>
<evidence type="ECO:0000313" key="2">
    <source>
        <dbReference type="Proteomes" id="UP000230233"/>
    </source>
</evidence>
<organism evidence="1 2">
    <name type="scientific">Caenorhabditis nigoni</name>
    <dbReference type="NCBI Taxonomy" id="1611254"/>
    <lineage>
        <taxon>Eukaryota</taxon>
        <taxon>Metazoa</taxon>
        <taxon>Ecdysozoa</taxon>
        <taxon>Nematoda</taxon>
        <taxon>Chromadorea</taxon>
        <taxon>Rhabditida</taxon>
        <taxon>Rhabditina</taxon>
        <taxon>Rhabditomorpha</taxon>
        <taxon>Rhabditoidea</taxon>
        <taxon>Rhabditidae</taxon>
        <taxon>Peloderinae</taxon>
        <taxon>Caenorhabditis</taxon>
    </lineage>
</organism>
<dbReference type="PANTHER" id="PTHR31464">
    <property type="entry name" value="PROTEIN CBG01266"/>
    <property type="match status" value="1"/>
</dbReference>
<evidence type="ECO:0000313" key="1">
    <source>
        <dbReference type="EMBL" id="PIC24486.1"/>
    </source>
</evidence>
<proteinExistence type="predicted"/>
<dbReference type="AlphaFoldDB" id="A0A2G5TBP3"/>
<dbReference type="Pfam" id="PF05075">
    <property type="entry name" value="DUF684"/>
    <property type="match status" value="1"/>
</dbReference>
<reference evidence="2" key="1">
    <citation type="submission" date="2017-10" db="EMBL/GenBank/DDBJ databases">
        <title>Rapid genome shrinkage in a self-fertile nematode reveals novel sperm competition proteins.</title>
        <authorList>
            <person name="Yin D."/>
            <person name="Schwarz E.M."/>
            <person name="Thomas C.G."/>
            <person name="Felde R.L."/>
            <person name="Korf I.F."/>
            <person name="Cutter A.D."/>
            <person name="Schartner C.M."/>
            <person name="Ralston E.J."/>
            <person name="Meyer B.J."/>
            <person name="Haag E.S."/>
        </authorList>
    </citation>
    <scope>NUCLEOTIDE SEQUENCE [LARGE SCALE GENOMIC DNA]</scope>
    <source>
        <strain evidence="2">JU1422</strain>
    </source>
</reference>
<comment type="caution">
    <text evidence="1">The sequence shown here is derived from an EMBL/GenBank/DDBJ whole genome shotgun (WGS) entry which is preliminary data.</text>
</comment>
<dbReference type="Proteomes" id="UP000230233">
    <property type="component" value="Chromosome V"/>
</dbReference>
<accession>A0A2G5TBP3</accession>
<dbReference type="InterPro" id="IPR007767">
    <property type="entry name" value="DUF684"/>
</dbReference>
<dbReference type="OrthoDB" id="5789346at2759"/>
<gene>
    <name evidence="1" type="primary">Cnig_chr_V.g17811</name>
    <name evidence="1" type="ORF">B9Z55_017811</name>
</gene>
<dbReference type="EMBL" id="PDUG01000005">
    <property type="protein sequence ID" value="PIC24486.1"/>
    <property type="molecule type" value="Genomic_DNA"/>
</dbReference>